<dbReference type="Proteomes" id="UP001174677">
    <property type="component" value="Chromosome 6"/>
</dbReference>
<feature type="signal peptide" evidence="9">
    <location>
        <begin position="1"/>
        <end position="25"/>
    </location>
</feature>
<keyword evidence="11" id="KW-1185">Reference proteome</keyword>
<gene>
    <name evidence="10" type="ORF">P3X46_009905</name>
</gene>
<evidence type="ECO:0000256" key="4">
    <source>
        <dbReference type="ARBA" id="ARBA00022525"/>
    </source>
</evidence>
<dbReference type="Pfam" id="PF06404">
    <property type="entry name" value="PSK"/>
    <property type="match status" value="1"/>
</dbReference>
<dbReference type="InterPro" id="IPR009438">
    <property type="entry name" value="Phytosulfokine"/>
</dbReference>
<feature type="chain" id="PRO_5044954054" description="Phytosulfokine" evidence="9">
    <location>
        <begin position="26"/>
        <end position="88"/>
    </location>
</feature>
<keyword evidence="4 9" id="KW-0964">Secreted</keyword>
<sequence length="88" mass="10169">MKQSFHHSVLLLFLLFLFHSSKLYASTMTSKEGKEEVNLNAMTSSEDSLVQMELMGSEVCESGDEECFKRRIVLDAHLDYIYTQHHKP</sequence>
<dbReference type="PANTHER" id="PTHR33285">
    <property type="entry name" value="PHYTOSULFOKINES 3"/>
    <property type="match status" value="1"/>
</dbReference>
<accession>A0ABQ9MGJ8</accession>
<dbReference type="PANTHER" id="PTHR33285:SF22">
    <property type="entry name" value="PHYTOSULFOKINES 6-RELATED"/>
    <property type="match status" value="1"/>
</dbReference>
<comment type="similarity">
    <text evidence="2 9">Belongs to the phytosulfokine family.</text>
</comment>
<evidence type="ECO:0000256" key="8">
    <source>
        <dbReference type="ARBA" id="ARBA00023030"/>
    </source>
</evidence>
<evidence type="ECO:0000256" key="2">
    <source>
        <dbReference type="ARBA" id="ARBA00010781"/>
    </source>
</evidence>
<comment type="PTM">
    <text evidence="9">Sulfation is important for activity and for the binding to a putative membrane receptor.</text>
</comment>
<comment type="PTM">
    <text evidence="9">PSK-alpha is produced by endopeptidase digestion. PSK-beta is produced from PSK-alpha by exopeptidase digestion.</text>
</comment>
<comment type="function">
    <text evidence="9">Promotes plant cell differentiation, organogenesis and somatic embryogenesis as well as cell proliferation.</text>
</comment>
<comment type="subcellular location">
    <subcellularLocation>
        <location evidence="1 9">Secreted</location>
    </subcellularLocation>
</comment>
<reference evidence="10" key="1">
    <citation type="journal article" date="2023" name="Plant Biotechnol. J.">
        <title>Chromosome-level wild Hevea brasiliensis genome provides new tools for genomic-assisted breeding and valuable loci to elevate rubber yield.</title>
        <authorList>
            <person name="Cheng H."/>
            <person name="Song X."/>
            <person name="Hu Y."/>
            <person name="Wu T."/>
            <person name="Yang Q."/>
            <person name="An Z."/>
            <person name="Feng S."/>
            <person name="Deng Z."/>
            <person name="Wu W."/>
            <person name="Zeng X."/>
            <person name="Tu M."/>
            <person name="Wang X."/>
            <person name="Huang H."/>
        </authorList>
    </citation>
    <scope>NUCLEOTIDE SEQUENCE</scope>
    <source>
        <strain evidence="10">MT/VB/25A 57/8</strain>
    </source>
</reference>
<organism evidence="10 11">
    <name type="scientific">Hevea brasiliensis</name>
    <name type="common">Para rubber tree</name>
    <name type="synonym">Siphonia brasiliensis</name>
    <dbReference type="NCBI Taxonomy" id="3981"/>
    <lineage>
        <taxon>Eukaryota</taxon>
        <taxon>Viridiplantae</taxon>
        <taxon>Streptophyta</taxon>
        <taxon>Embryophyta</taxon>
        <taxon>Tracheophyta</taxon>
        <taxon>Spermatophyta</taxon>
        <taxon>Magnoliopsida</taxon>
        <taxon>eudicotyledons</taxon>
        <taxon>Gunneridae</taxon>
        <taxon>Pentapetalae</taxon>
        <taxon>rosids</taxon>
        <taxon>fabids</taxon>
        <taxon>Malpighiales</taxon>
        <taxon>Euphorbiaceae</taxon>
        <taxon>Crotonoideae</taxon>
        <taxon>Micrandreae</taxon>
        <taxon>Hevea</taxon>
    </lineage>
</organism>
<keyword evidence="5 9" id="KW-0765">Sulfation</keyword>
<proteinExistence type="inferred from homology"/>
<evidence type="ECO:0000256" key="9">
    <source>
        <dbReference type="RuleBase" id="RU368031"/>
    </source>
</evidence>
<evidence type="ECO:0000256" key="5">
    <source>
        <dbReference type="ARBA" id="ARBA00022641"/>
    </source>
</evidence>
<protein>
    <recommendedName>
        <fullName evidence="9">Phytosulfokine</fullName>
    </recommendedName>
    <component>
        <recommendedName>
            <fullName evidence="9">Phytosulfokine-alpha</fullName>
            <shortName evidence="9">PSK-alpha</shortName>
            <shortName evidence="9">Phytosulfokine-a</shortName>
        </recommendedName>
    </component>
    <component>
        <recommendedName>
            <fullName evidence="9">Phytosulfokine-beta</fullName>
            <shortName evidence="9">PSK-beta</shortName>
            <shortName evidence="9">Phytosulfokine-b</shortName>
        </recommendedName>
    </component>
</protein>
<evidence type="ECO:0000256" key="7">
    <source>
        <dbReference type="ARBA" id="ARBA00022782"/>
    </source>
</evidence>
<evidence type="ECO:0000256" key="3">
    <source>
        <dbReference type="ARBA" id="ARBA00022473"/>
    </source>
</evidence>
<keyword evidence="3 9" id="KW-0217">Developmental protein</keyword>
<keyword evidence="6 9" id="KW-0732">Signal</keyword>
<evidence type="ECO:0000256" key="1">
    <source>
        <dbReference type="ARBA" id="ARBA00004613"/>
    </source>
</evidence>
<name>A0ABQ9MGJ8_HEVBR</name>
<keyword evidence="8 9" id="KW-0339">Growth factor</keyword>
<keyword evidence="7 9" id="KW-0221">Differentiation</keyword>
<comment type="caution">
    <text evidence="10">The sequence shown here is derived from an EMBL/GenBank/DDBJ whole genome shotgun (WGS) entry which is preliminary data.</text>
</comment>
<evidence type="ECO:0000313" key="10">
    <source>
        <dbReference type="EMBL" id="KAJ9177983.1"/>
    </source>
</evidence>
<dbReference type="EMBL" id="JARPOI010000006">
    <property type="protein sequence ID" value="KAJ9177983.1"/>
    <property type="molecule type" value="Genomic_DNA"/>
</dbReference>
<evidence type="ECO:0000256" key="6">
    <source>
        <dbReference type="ARBA" id="ARBA00022729"/>
    </source>
</evidence>
<evidence type="ECO:0000313" key="11">
    <source>
        <dbReference type="Proteomes" id="UP001174677"/>
    </source>
</evidence>